<name>A0AAV1I573_9CHLO</name>
<dbReference type="InterPro" id="IPR000073">
    <property type="entry name" value="AB_hydrolase_1"/>
</dbReference>
<feature type="domain" description="AB hydrolase-1" evidence="1">
    <location>
        <begin position="64"/>
        <end position="312"/>
    </location>
</feature>
<dbReference type="EMBL" id="CAUYUE010000006">
    <property type="protein sequence ID" value="CAK0780672.1"/>
    <property type="molecule type" value="Genomic_DNA"/>
</dbReference>
<dbReference type="Gene3D" id="3.40.50.1820">
    <property type="entry name" value="alpha/beta hydrolase"/>
    <property type="match status" value="1"/>
</dbReference>
<dbReference type="GO" id="GO:0055088">
    <property type="term" value="P:lipid homeostasis"/>
    <property type="evidence" value="ECO:0007669"/>
    <property type="project" value="TreeGrafter"/>
</dbReference>
<sequence>MIANVSQLDDSRIRLCIARAAAAQPTVQQVSQHQEERRKFILPDGVELEFDYAPAKDGSGRPPLLFVHGSFHAAWCYREHFLPYFAAAGYDSYAVSLRGQGESQRLPGMKASSLAQHVADLSSIVAALPRPAVLIGHSFGGLVAQRYVTGAADASGPAQLPQLAGLALLCAAPATGNSSLVMRVARKSPVMAVKMTWSMITKSFVRNAAACRELFFSEDLPPAELKKYQALLSDNASPVPVIDVSKMKEEVPLPLPPKDHPPAFVLGGDKDLIVDVQALKESAEVYSVQPVILENAAHDIMLDTRWQEAADALSHWLSTL</sequence>
<evidence type="ECO:0000259" key="1">
    <source>
        <dbReference type="Pfam" id="PF12697"/>
    </source>
</evidence>
<dbReference type="SUPFAM" id="SSF53474">
    <property type="entry name" value="alpha/beta-Hydrolases"/>
    <property type="match status" value="1"/>
</dbReference>
<organism evidence="2 3">
    <name type="scientific">Coccomyxa viridis</name>
    <dbReference type="NCBI Taxonomy" id="1274662"/>
    <lineage>
        <taxon>Eukaryota</taxon>
        <taxon>Viridiplantae</taxon>
        <taxon>Chlorophyta</taxon>
        <taxon>core chlorophytes</taxon>
        <taxon>Trebouxiophyceae</taxon>
        <taxon>Trebouxiophyceae incertae sedis</taxon>
        <taxon>Coccomyxaceae</taxon>
        <taxon>Coccomyxa</taxon>
    </lineage>
</organism>
<dbReference type="PANTHER" id="PTHR42886">
    <property type="entry name" value="RE40534P-RELATED"/>
    <property type="match status" value="1"/>
</dbReference>
<dbReference type="PANTHER" id="PTHR42886:SF42">
    <property type="entry name" value="ALPHA_BETA-HYDROLASES SUPERFAMILY PROTEIN"/>
    <property type="match status" value="1"/>
</dbReference>
<dbReference type="AlphaFoldDB" id="A0AAV1I573"/>
<dbReference type="GO" id="GO:0042171">
    <property type="term" value="F:lysophosphatidic acid acyltransferase activity"/>
    <property type="evidence" value="ECO:0007669"/>
    <property type="project" value="TreeGrafter"/>
</dbReference>
<gene>
    <name evidence="2" type="ORF">CVIRNUC_005134</name>
</gene>
<proteinExistence type="predicted"/>
<comment type="caution">
    <text evidence="2">The sequence shown here is derived from an EMBL/GenBank/DDBJ whole genome shotgun (WGS) entry which is preliminary data.</text>
</comment>
<dbReference type="GO" id="GO:0006654">
    <property type="term" value="P:phosphatidic acid biosynthetic process"/>
    <property type="evidence" value="ECO:0007669"/>
    <property type="project" value="TreeGrafter"/>
</dbReference>
<dbReference type="Pfam" id="PF12697">
    <property type="entry name" value="Abhydrolase_6"/>
    <property type="match status" value="1"/>
</dbReference>
<reference evidence="2 3" key="1">
    <citation type="submission" date="2023-10" db="EMBL/GenBank/DDBJ databases">
        <authorList>
            <person name="Maclean D."/>
            <person name="Macfadyen A."/>
        </authorList>
    </citation>
    <scope>NUCLEOTIDE SEQUENCE [LARGE SCALE GENOMIC DNA]</scope>
</reference>
<dbReference type="Proteomes" id="UP001314263">
    <property type="component" value="Unassembled WGS sequence"/>
</dbReference>
<dbReference type="GO" id="GO:0052689">
    <property type="term" value="F:carboxylic ester hydrolase activity"/>
    <property type="evidence" value="ECO:0007669"/>
    <property type="project" value="TreeGrafter"/>
</dbReference>
<protein>
    <recommendedName>
        <fullName evidence="1">AB hydrolase-1 domain-containing protein</fullName>
    </recommendedName>
</protein>
<dbReference type="InterPro" id="IPR029058">
    <property type="entry name" value="AB_hydrolase_fold"/>
</dbReference>
<accession>A0AAV1I573</accession>
<keyword evidence="3" id="KW-1185">Reference proteome</keyword>
<evidence type="ECO:0000313" key="3">
    <source>
        <dbReference type="Proteomes" id="UP001314263"/>
    </source>
</evidence>
<evidence type="ECO:0000313" key="2">
    <source>
        <dbReference type="EMBL" id="CAK0780672.1"/>
    </source>
</evidence>